<dbReference type="GO" id="GO:0005829">
    <property type="term" value="C:cytosol"/>
    <property type="evidence" value="ECO:0007669"/>
    <property type="project" value="TreeGrafter"/>
</dbReference>
<gene>
    <name evidence="7" type="ORF">METZ01_LOCUS114817</name>
</gene>
<dbReference type="GO" id="GO:0046294">
    <property type="term" value="P:formaldehyde catabolic process"/>
    <property type="evidence" value="ECO:0007669"/>
    <property type="project" value="TreeGrafter"/>
</dbReference>
<keyword evidence="3" id="KW-0862">Zinc</keyword>
<sequence length="357" mass="37242">MKGIIFDGEELRLVEGLEVRPPGPGEVNVKIVNAGVCHSDVSVIDGTIPFPTPLVLGHEGAGVVAEVGSAVTSVAPGDHVVLSTLGQCGACPSCDAGQPTMCKSTFGARDTPFSLDGEPFYNFANISAFSENVVVKANQAIRIPKDVPLTAASLIGCGVLTGSGAVFNRAKVKPGESVAVIGVGGIGLNAIQAAAIAGANPIIAIDTNSEKGDLAIDFGATDFIDATDVDTNQEIRKIRADGVDYVFECVGSKALIEASVGYLDWGGTLVILGVPPLGSTVEFMTVAAYLDVTIMGCRYGTSRPQTDVARICELYKAGKFKLDELVSRVYPMEEIHTLLEDMHEGRLARGVLDICSI</sequence>
<dbReference type="PANTHER" id="PTHR43880">
    <property type="entry name" value="ALCOHOL DEHYDROGENASE"/>
    <property type="match status" value="1"/>
</dbReference>
<dbReference type="Pfam" id="PF08240">
    <property type="entry name" value="ADH_N"/>
    <property type="match status" value="1"/>
</dbReference>
<evidence type="ECO:0000259" key="6">
    <source>
        <dbReference type="SMART" id="SM00829"/>
    </source>
</evidence>
<evidence type="ECO:0000313" key="7">
    <source>
        <dbReference type="EMBL" id="SVA61963.1"/>
    </source>
</evidence>
<dbReference type="InterPro" id="IPR011032">
    <property type="entry name" value="GroES-like_sf"/>
</dbReference>
<comment type="cofactor">
    <cofactor evidence="1">
        <name>Zn(2+)</name>
        <dbReference type="ChEBI" id="CHEBI:29105"/>
    </cofactor>
</comment>
<dbReference type="SUPFAM" id="SSF51735">
    <property type="entry name" value="NAD(P)-binding Rossmann-fold domains"/>
    <property type="match status" value="1"/>
</dbReference>
<dbReference type="InterPro" id="IPR013154">
    <property type="entry name" value="ADH-like_N"/>
</dbReference>
<dbReference type="SUPFAM" id="SSF50129">
    <property type="entry name" value="GroES-like"/>
    <property type="match status" value="2"/>
</dbReference>
<dbReference type="CDD" id="cd08279">
    <property type="entry name" value="Zn_ADH_class_III"/>
    <property type="match status" value="1"/>
</dbReference>
<dbReference type="Pfam" id="PF00107">
    <property type="entry name" value="ADH_zinc_N"/>
    <property type="match status" value="1"/>
</dbReference>
<dbReference type="AlphaFoldDB" id="A0A381XCJ0"/>
<dbReference type="PANTHER" id="PTHR43880:SF12">
    <property type="entry name" value="ALCOHOL DEHYDROGENASE CLASS-3"/>
    <property type="match status" value="1"/>
</dbReference>
<evidence type="ECO:0000256" key="2">
    <source>
        <dbReference type="ARBA" id="ARBA00022723"/>
    </source>
</evidence>
<dbReference type="EMBL" id="UINC01014543">
    <property type="protein sequence ID" value="SVA61963.1"/>
    <property type="molecule type" value="Genomic_DNA"/>
</dbReference>
<organism evidence="7">
    <name type="scientific">marine metagenome</name>
    <dbReference type="NCBI Taxonomy" id="408172"/>
    <lineage>
        <taxon>unclassified sequences</taxon>
        <taxon>metagenomes</taxon>
        <taxon>ecological metagenomes</taxon>
    </lineage>
</organism>
<evidence type="ECO:0000256" key="5">
    <source>
        <dbReference type="ARBA" id="ARBA00023027"/>
    </source>
</evidence>
<keyword evidence="5" id="KW-0520">NAD</keyword>
<reference evidence="7" key="1">
    <citation type="submission" date="2018-05" db="EMBL/GenBank/DDBJ databases">
        <authorList>
            <person name="Lanie J.A."/>
            <person name="Ng W.-L."/>
            <person name="Kazmierczak K.M."/>
            <person name="Andrzejewski T.M."/>
            <person name="Davidsen T.M."/>
            <person name="Wayne K.J."/>
            <person name="Tettelin H."/>
            <person name="Glass J.I."/>
            <person name="Rusch D."/>
            <person name="Podicherti R."/>
            <person name="Tsui H.-C.T."/>
            <person name="Winkler M.E."/>
        </authorList>
    </citation>
    <scope>NUCLEOTIDE SEQUENCE</scope>
</reference>
<feature type="domain" description="Enoyl reductase (ER)" evidence="6">
    <location>
        <begin position="12"/>
        <end position="352"/>
    </location>
</feature>
<protein>
    <recommendedName>
        <fullName evidence="6">Enoyl reductase (ER) domain-containing protein</fullName>
    </recommendedName>
</protein>
<evidence type="ECO:0000256" key="3">
    <source>
        <dbReference type="ARBA" id="ARBA00022833"/>
    </source>
</evidence>
<evidence type="ECO:0000256" key="1">
    <source>
        <dbReference type="ARBA" id="ARBA00001947"/>
    </source>
</evidence>
<dbReference type="Gene3D" id="3.90.180.10">
    <property type="entry name" value="Medium-chain alcohol dehydrogenases, catalytic domain"/>
    <property type="match status" value="1"/>
</dbReference>
<name>A0A381XCJ0_9ZZZZ</name>
<dbReference type="FunFam" id="3.40.50.720:FF:000003">
    <property type="entry name" value="S-(hydroxymethyl)glutathione dehydrogenase"/>
    <property type="match status" value="1"/>
</dbReference>
<proteinExistence type="predicted"/>
<dbReference type="InterPro" id="IPR020843">
    <property type="entry name" value="ER"/>
</dbReference>
<dbReference type="PROSITE" id="PS00059">
    <property type="entry name" value="ADH_ZINC"/>
    <property type="match status" value="1"/>
</dbReference>
<dbReference type="InterPro" id="IPR002328">
    <property type="entry name" value="ADH_Zn_CS"/>
</dbReference>
<dbReference type="GO" id="GO:0008270">
    <property type="term" value="F:zinc ion binding"/>
    <property type="evidence" value="ECO:0007669"/>
    <property type="project" value="InterPro"/>
</dbReference>
<dbReference type="GO" id="GO:0051903">
    <property type="term" value="F:S-(hydroxymethyl)glutathione dehydrogenase [NAD(P)+] activity"/>
    <property type="evidence" value="ECO:0007669"/>
    <property type="project" value="TreeGrafter"/>
</dbReference>
<dbReference type="SMART" id="SM00829">
    <property type="entry name" value="PKS_ER"/>
    <property type="match status" value="1"/>
</dbReference>
<accession>A0A381XCJ0</accession>
<evidence type="ECO:0000256" key="4">
    <source>
        <dbReference type="ARBA" id="ARBA00023002"/>
    </source>
</evidence>
<dbReference type="InterPro" id="IPR013149">
    <property type="entry name" value="ADH-like_C"/>
</dbReference>
<keyword evidence="2" id="KW-0479">Metal-binding</keyword>
<keyword evidence="4" id="KW-0560">Oxidoreductase</keyword>
<dbReference type="InterPro" id="IPR036291">
    <property type="entry name" value="NAD(P)-bd_dom_sf"/>
</dbReference>
<dbReference type="Gene3D" id="3.40.50.720">
    <property type="entry name" value="NAD(P)-binding Rossmann-like Domain"/>
    <property type="match status" value="1"/>
</dbReference>